<dbReference type="RefSeq" id="XP_014654087.1">
    <property type="nucleotide sequence ID" value="XM_014798601.1"/>
</dbReference>
<proteinExistence type="predicted"/>
<gene>
    <name evidence="1" type="ORF">PAN0_020d5907</name>
</gene>
<dbReference type="EMBL" id="DF830087">
    <property type="protein sequence ID" value="GAK67678.1"/>
    <property type="molecule type" value="Genomic_DNA"/>
</dbReference>
<accession>A0A081CLY2</accession>
<reference evidence="2" key="1">
    <citation type="journal article" date="2014" name="Genome Announc.">
        <title>Draft Genome Sequence of the Yeast Pseudozyma antarctica Type Strain JCM10317, a Producer of the Glycolipid Biosurfactants, Mannosylerythritol Lipids.</title>
        <authorList>
            <person name="Saika A."/>
            <person name="Koike H."/>
            <person name="Hori T."/>
            <person name="Fukuoka T."/>
            <person name="Sato S."/>
            <person name="Habe H."/>
            <person name="Kitamoto D."/>
            <person name="Morita T."/>
        </authorList>
    </citation>
    <scope>NUCLEOTIDE SEQUENCE [LARGE SCALE GENOMIC DNA]</scope>
    <source>
        <strain evidence="2">JCM 10317</strain>
    </source>
</reference>
<evidence type="ECO:0000313" key="1">
    <source>
        <dbReference type="EMBL" id="GAK67678.1"/>
    </source>
</evidence>
<dbReference type="GeneID" id="26306763"/>
<evidence type="ECO:0000313" key="2">
    <source>
        <dbReference type="Proteomes" id="UP000053758"/>
    </source>
</evidence>
<dbReference type="AlphaFoldDB" id="A0A081CLY2"/>
<organism evidence="1 2">
    <name type="scientific">Pseudozyma antarctica</name>
    <name type="common">Yeast</name>
    <name type="synonym">Candida antarctica</name>
    <dbReference type="NCBI Taxonomy" id="84753"/>
    <lineage>
        <taxon>Eukaryota</taxon>
        <taxon>Fungi</taxon>
        <taxon>Dikarya</taxon>
        <taxon>Basidiomycota</taxon>
        <taxon>Ustilaginomycotina</taxon>
        <taxon>Ustilaginomycetes</taxon>
        <taxon>Ustilaginales</taxon>
        <taxon>Ustilaginaceae</taxon>
        <taxon>Moesziomyces</taxon>
    </lineage>
</organism>
<name>A0A081CLY2_PSEA2</name>
<dbReference type="HOGENOM" id="CLU_1156243_0_0_1"/>
<protein>
    <submittedName>
        <fullName evidence="1">Uncharacterized protein</fullName>
    </submittedName>
</protein>
<dbReference type="Proteomes" id="UP000053758">
    <property type="component" value="Unassembled WGS sequence"/>
</dbReference>
<sequence>MGVCIKGHSAAVSVVAHPTLLLLPPPCIHNPTGRLERGANNAARYEQPKADAGGTCASEFAVEVEILERSAGIISDAGPLCRCAAAPMRQALHHAPHDARRPSSPLKELYSAGCSPGGLPLHRAGLVSPTRAAPLCGVAADAIPMPWTGAVSVQVHGARRRAPRSDCTHFENTCRRSLGVRGKSDLASVVASDVASVDEALWTNRMGKARFCRPSRAKAASRHKRFPGTESSSCSVFYCI</sequence>
<keyword evidence="2" id="KW-1185">Reference proteome</keyword>